<evidence type="ECO:0000313" key="4">
    <source>
        <dbReference type="EMBL" id="MFC6953594.1"/>
    </source>
</evidence>
<keyword evidence="2" id="KW-0378">Hydrolase</keyword>
<gene>
    <name evidence="4" type="ORF">ACFQGB_12040</name>
</gene>
<dbReference type="GO" id="GO:0046872">
    <property type="term" value="F:metal ion binding"/>
    <property type="evidence" value="ECO:0007669"/>
    <property type="project" value="UniProtKB-KW"/>
</dbReference>
<accession>A0ABD5VDI7</accession>
<dbReference type="Proteomes" id="UP001596395">
    <property type="component" value="Unassembled WGS sequence"/>
</dbReference>
<comment type="caution">
    <text evidence="4">The sequence shown here is derived from an EMBL/GenBank/DDBJ whole genome shotgun (WGS) entry which is preliminary data.</text>
</comment>
<keyword evidence="1" id="KW-0479">Metal-binding</keyword>
<dbReference type="AlphaFoldDB" id="A0ABD5VDI7"/>
<dbReference type="InterPro" id="IPR050072">
    <property type="entry name" value="Peptidase_M20A"/>
</dbReference>
<dbReference type="RefSeq" id="WP_336350551.1">
    <property type="nucleotide sequence ID" value="NZ_JAZAQL010000002.1"/>
</dbReference>
<protein>
    <submittedName>
        <fullName evidence="4">M20 family metallopeptidase</fullName>
    </submittedName>
</protein>
<dbReference type="PANTHER" id="PTHR43808">
    <property type="entry name" value="ACETYLORNITHINE DEACETYLASE"/>
    <property type="match status" value="1"/>
</dbReference>
<evidence type="ECO:0000313" key="5">
    <source>
        <dbReference type="Proteomes" id="UP001596395"/>
    </source>
</evidence>
<dbReference type="Gene3D" id="3.40.630.10">
    <property type="entry name" value="Zn peptidases"/>
    <property type="match status" value="1"/>
</dbReference>
<keyword evidence="5" id="KW-1185">Reference proteome</keyword>
<dbReference type="InterPro" id="IPR002933">
    <property type="entry name" value="Peptidase_M20"/>
</dbReference>
<evidence type="ECO:0000259" key="3">
    <source>
        <dbReference type="Pfam" id="PF07687"/>
    </source>
</evidence>
<name>A0ABD5VDI7_9EURY</name>
<dbReference type="InterPro" id="IPR036264">
    <property type="entry name" value="Bact_exopeptidase_dim_dom"/>
</dbReference>
<dbReference type="Pfam" id="PF07687">
    <property type="entry name" value="M20_dimer"/>
    <property type="match status" value="1"/>
</dbReference>
<dbReference type="SUPFAM" id="SSF55031">
    <property type="entry name" value="Bacterial exopeptidase dimerisation domain"/>
    <property type="match status" value="1"/>
</dbReference>
<dbReference type="EMBL" id="JBHSXN010000002">
    <property type="protein sequence ID" value="MFC6953594.1"/>
    <property type="molecule type" value="Genomic_DNA"/>
</dbReference>
<reference evidence="4 5" key="1">
    <citation type="journal article" date="2019" name="Int. J. Syst. Evol. Microbiol.">
        <title>The Global Catalogue of Microorganisms (GCM) 10K type strain sequencing project: providing services to taxonomists for standard genome sequencing and annotation.</title>
        <authorList>
            <consortium name="The Broad Institute Genomics Platform"/>
            <consortium name="The Broad Institute Genome Sequencing Center for Infectious Disease"/>
            <person name="Wu L."/>
            <person name="Ma J."/>
        </authorList>
    </citation>
    <scope>NUCLEOTIDE SEQUENCE [LARGE SCALE GENOMIC DNA]</scope>
    <source>
        <strain evidence="4 5">GX26</strain>
    </source>
</reference>
<dbReference type="PANTHER" id="PTHR43808:SF32">
    <property type="entry name" value="ARGE_DAPE-RELATED DEACYLASE"/>
    <property type="match status" value="1"/>
</dbReference>
<dbReference type="SUPFAM" id="SSF53187">
    <property type="entry name" value="Zn-dependent exopeptidases"/>
    <property type="match status" value="1"/>
</dbReference>
<feature type="domain" description="Peptidase M20 dimerisation" evidence="3">
    <location>
        <begin position="198"/>
        <end position="327"/>
    </location>
</feature>
<sequence>MTDDSDAAHAGTAAAVEHVAATTDDLADLAMALLAADSQNPPGDTTAAAAVVRDAMDGAGVSVADATVDPAKPNLLFEIPGERDLTLLYNGHLDTVGYDASEWTRDPLGERATVDGDDRIYGRGATDMKGPLAAMLHAARAYQAVDERPPVTLAYAVVSDEETGGDAGLPSVVDDLDADGCVIGETTCERGRHSVTVADRGSIWLTLDATGEGAHGSRPTLGVNAVDVLWAAVSHLRESLTDRPLDVPAEVDAIVDESIDYYAPIMGEQAARDTFRYPTANLGEFHGGDTINAVPERARARLDVRVVAGVDTKTVLADIRECLREHDRVHLTDVSWSRGTYVPVDGPIATATAETAAAVVGERVHRRSATGGGDTKTLRNAGIPTVEFALGTDTVHARDEYTTVDALAKNAEIYARLPATFARAHDDA</sequence>
<dbReference type="Pfam" id="PF01546">
    <property type="entry name" value="Peptidase_M20"/>
    <property type="match status" value="1"/>
</dbReference>
<organism evidence="4 5">
    <name type="scientific">Halorubellus litoreus</name>
    <dbReference type="NCBI Taxonomy" id="755308"/>
    <lineage>
        <taxon>Archaea</taxon>
        <taxon>Methanobacteriati</taxon>
        <taxon>Methanobacteriota</taxon>
        <taxon>Stenosarchaea group</taxon>
        <taxon>Halobacteria</taxon>
        <taxon>Halobacteriales</taxon>
        <taxon>Halorubellaceae</taxon>
        <taxon>Halorubellus</taxon>
    </lineage>
</organism>
<dbReference type="InterPro" id="IPR011650">
    <property type="entry name" value="Peptidase_M20_dimer"/>
</dbReference>
<evidence type="ECO:0000256" key="1">
    <source>
        <dbReference type="ARBA" id="ARBA00022723"/>
    </source>
</evidence>
<evidence type="ECO:0000256" key="2">
    <source>
        <dbReference type="ARBA" id="ARBA00022801"/>
    </source>
</evidence>
<dbReference type="Gene3D" id="3.30.70.360">
    <property type="match status" value="1"/>
</dbReference>
<dbReference type="GO" id="GO:0016787">
    <property type="term" value="F:hydrolase activity"/>
    <property type="evidence" value="ECO:0007669"/>
    <property type="project" value="UniProtKB-KW"/>
</dbReference>
<proteinExistence type="predicted"/>